<feature type="transmembrane region" description="Helical" evidence="1">
    <location>
        <begin position="119"/>
        <end position="138"/>
    </location>
</feature>
<feature type="transmembrane region" description="Helical" evidence="1">
    <location>
        <begin position="63"/>
        <end position="84"/>
    </location>
</feature>
<evidence type="ECO:0000313" key="2">
    <source>
        <dbReference type="EMBL" id="XBP70922.1"/>
    </source>
</evidence>
<keyword evidence="1" id="KW-1133">Transmembrane helix</keyword>
<feature type="transmembrane region" description="Helical" evidence="1">
    <location>
        <begin position="31"/>
        <end position="51"/>
    </location>
</feature>
<dbReference type="AlphaFoldDB" id="A0AAU7LTE1"/>
<feature type="transmembrane region" description="Helical" evidence="1">
    <location>
        <begin position="413"/>
        <end position="432"/>
    </location>
</feature>
<reference evidence="2" key="1">
    <citation type="submission" date="2024-05" db="EMBL/GenBank/DDBJ databases">
        <authorList>
            <person name="Bunk B."/>
            <person name="Swiderski J."/>
            <person name="Sproer C."/>
            <person name="Thiel V."/>
        </authorList>
    </citation>
    <scope>NUCLEOTIDE SEQUENCE</scope>
    <source>
        <strain evidence="2">DSM 17735</strain>
    </source>
</reference>
<name>A0AAU7LTE1_9BURK</name>
<feature type="transmembrane region" description="Helical" evidence="1">
    <location>
        <begin position="211"/>
        <end position="237"/>
    </location>
</feature>
<organism evidence="2">
    <name type="scientific">Polaromonas hydrogenivorans</name>
    <dbReference type="NCBI Taxonomy" id="335476"/>
    <lineage>
        <taxon>Bacteria</taxon>
        <taxon>Pseudomonadati</taxon>
        <taxon>Pseudomonadota</taxon>
        <taxon>Betaproteobacteria</taxon>
        <taxon>Burkholderiales</taxon>
        <taxon>Comamonadaceae</taxon>
        <taxon>Polaromonas</taxon>
    </lineage>
</organism>
<keyword evidence="1" id="KW-0472">Membrane</keyword>
<accession>A0AAU7LTE1</accession>
<feature type="transmembrane region" description="Helical" evidence="1">
    <location>
        <begin position="354"/>
        <end position="379"/>
    </location>
</feature>
<gene>
    <name evidence="2" type="ORF">ABLV49_03670</name>
</gene>
<protein>
    <submittedName>
        <fullName evidence="2">Uncharacterized protein</fullName>
    </submittedName>
</protein>
<proteinExistence type="predicted"/>
<dbReference type="RefSeq" id="WP_349280244.1">
    <property type="nucleotide sequence ID" value="NZ_CBCSCU010000019.1"/>
</dbReference>
<feature type="transmembrane region" description="Helical" evidence="1">
    <location>
        <begin position="249"/>
        <end position="268"/>
    </location>
</feature>
<evidence type="ECO:0000256" key="1">
    <source>
        <dbReference type="SAM" id="Phobius"/>
    </source>
</evidence>
<sequence length="436" mass="49554">MKNNIVVVIIYFLTGVFVTAPIITIDVAGRLVSVFSILFALLYILALWFAFDAKKNININSISLAFIGWYILALIASIAGVIYFGFDSLWLNQIMSYIPKIFLYLTLLLYVMKWHDGSYALAAFFKGFFYGCIANLIWSVVEGLYYYTFNDTLNDALFLEYVKTLPDDRRYMTVVADGIIRASGFNIDPAHLGVIIPIIFVYALFRRNLYLIALSLSSLVFSGSTTAAMTSMLATMISLGKFELHQIKLKSIGITMLAIFVVVVGLLTNDFVRESVFKNAKGFYERTTENYVSNSDQGPRYVYHAYLPDAIYFNGFKTLTGSGFGTASHPYVDNPDINVNLDEEHRPYDPESTYISYLFDTGFLGLLFYLFVLISSIMFYRKRIHFGFTELIIYSSLCGILFSGFFYHYTLTAYQVLILTFSVVGRNSLLIFKDEQ</sequence>
<feature type="transmembrane region" description="Helical" evidence="1">
    <location>
        <begin position="90"/>
        <end position="112"/>
    </location>
</feature>
<feature type="transmembrane region" description="Helical" evidence="1">
    <location>
        <begin position="391"/>
        <end position="407"/>
    </location>
</feature>
<feature type="transmembrane region" description="Helical" evidence="1">
    <location>
        <begin position="5"/>
        <end position="25"/>
    </location>
</feature>
<keyword evidence="1" id="KW-0812">Transmembrane</keyword>
<feature type="transmembrane region" description="Helical" evidence="1">
    <location>
        <begin position="183"/>
        <end position="205"/>
    </location>
</feature>
<dbReference type="EMBL" id="CP157675">
    <property type="protein sequence ID" value="XBP70922.1"/>
    <property type="molecule type" value="Genomic_DNA"/>
</dbReference>